<feature type="transmembrane region" description="Helical" evidence="5">
    <location>
        <begin position="52"/>
        <end position="70"/>
    </location>
</feature>
<dbReference type="InterPro" id="IPR036249">
    <property type="entry name" value="Thioredoxin-like_sf"/>
</dbReference>
<feature type="transmembrane region" description="Helical" evidence="5">
    <location>
        <begin position="115"/>
        <end position="134"/>
    </location>
</feature>
<comment type="caution">
    <text evidence="7">The sequence shown here is derived from an EMBL/GenBank/DDBJ whole genome shotgun (WGS) entry which is preliminary data.</text>
</comment>
<sequence length="275" mass="31296">MITPNAIHLGPLMLPWIIIIPVLGIFCAILISGFYRKSAEISQPIWEKFKDSIWGCIIIGLLIARLVFIGLNFQAYSTNWIDIIKIQDHGFEPFSGFIAAFIYFLFKNKNFNKKILVIALSIFIAINVVGFSALKQYQKQYQIFPELSFMGLDNQQYQLNDFRGKPIVINLWASWCPPCRKEMPLLSDAQIAHKNVNFLFINQGEDAEAIQQYLDKQNIKLHGILLDKNGELAQKTGLFGLPSTLFFDAKGNLVTTHMGEISHAVLEQKLKSIQE</sequence>
<dbReference type="PROSITE" id="PS51352">
    <property type="entry name" value="THIOREDOXIN_2"/>
    <property type="match status" value="1"/>
</dbReference>
<proteinExistence type="predicted"/>
<dbReference type="Pfam" id="PF01790">
    <property type="entry name" value="LGT"/>
    <property type="match status" value="1"/>
</dbReference>
<evidence type="ECO:0000313" key="7">
    <source>
        <dbReference type="EMBL" id="MDQ9072448.1"/>
    </source>
</evidence>
<evidence type="ECO:0000256" key="4">
    <source>
        <dbReference type="ARBA" id="ARBA00023284"/>
    </source>
</evidence>
<dbReference type="GO" id="GO:0005886">
    <property type="term" value="C:plasma membrane"/>
    <property type="evidence" value="ECO:0007669"/>
    <property type="project" value="InterPro"/>
</dbReference>
<dbReference type="GO" id="GO:0042158">
    <property type="term" value="P:lipoprotein biosynthetic process"/>
    <property type="evidence" value="ECO:0007669"/>
    <property type="project" value="InterPro"/>
</dbReference>
<name>A0AAW8JMH2_9GAMM</name>
<keyword evidence="2" id="KW-0201">Cytochrome c-type biogenesis</keyword>
<dbReference type="CDD" id="cd02966">
    <property type="entry name" value="TlpA_like_family"/>
    <property type="match status" value="1"/>
</dbReference>
<accession>A0AAW8JMH2</accession>
<evidence type="ECO:0000256" key="5">
    <source>
        <dbReference type="SAM" id="Phobius"/>
    </source>
</evidence>
<dbReference type="InterPro" id="IPR050553">
    <property type="entry name" value="Thioredoxin_ResA/DsbE_sf"/>
</dbReference>
<keyword evidence="5" id="KW-1133">Transmembrane helix</keyword>
<dbReference type="InterPro" id="IPR001640">
    <property type="entry name" value="Lgt"/>
</dbReference>
<comment type="subcellular location">
    <subcellularLocation>
        <location evidence="1">Cell envelope</location>
    </subcellularLocation>
</comment>
<evidence type="ECO:0000256" key="3">
    <source>
        <dbReference type="ARBA" id="ARBA00023157"/>
    </source>
</evidence>
<reference evidence="7" key="1">
    <citation type="submission" date="2023-08" db="EMBL/GenBank/DDBJ databases">
        <title>Emergence of clinically-relevant ST2 carbapenem-resistant Acinetobacter baumannii strains in hospital sewages in Zhejiang, East of China.</title>
        <authorList>
            <person name="Kaichao C."/>
            <person name="Zhang R."/>
        </authorList>
    </citation>
    <scope>NUCLEOTIDE SEQUENCE</scope>
    <source>
        <strain evidence="7">M-SY-60</strain>
    </source>
</reference>
<dbReference type="GO" id="GO:0008961">
    <property type="term" value="F:phosphatidylglycerol-prolipoprotein diacylglyceryl transferase activity"/>
    <property type="evidence" value="ECO:0007669"/>
    <property type="project" value="InterPro"/>
</dbReference>
<dbReference type="Proteomes" id="UP001243195">
    <property type="component" value="Unassembled WGS sequence"/>
</dbReference>
<gene>
    <name evidence="7" type="ORF">RFH51_13385</name>
</gene>
<evidence type="ECO:0000256" key="2">
    <source>
        <dbReference type="ARBA" id="ARBA00022748"/>
    </source>
</evidence>
<dbReference type="AlphaFoldDB" id="A0AAW8JMH2"/>
<keyword evidence="3" id="KW-1015">Disulfide bond</keyword>
<dbReference type="RefSeq" id="WP_308956856.1">
    <property type="nucleotide sequence ID" value="NZ_JAVICY010000023.1"/>
</dbReference>
<dbReference type="InterPro" id="IPR013766">
    <property type="entry name" value="Thioredoxin_domain"/>
</dbReference>
<dbReference type="GO" id="GO:0015036">
    <property type="term" value="F:disulfide oxidoreductase activity"/>
    <property type="evidence" value="ECO:0007669"/>
    <property type="project" value="UniProtKB-ARBA"/>
</dbReference>
<evidence type="ECO:0000313" key="8">
    <source>
        <dbReference type="Proteomes" id="UP001243195"/>
    </source>
</evidence>
<evidence type="ECO:0000256" key="1">
    <source>
        <dbReference type="ARBA" id="ARBA00004196"/>
    </source>
</evidence>
<dbReference type="Pfam" id="PF08534">
    <property type="entry name" value="Redoxin"/>
    <property type="match status" value="1"/>
</dbReference>
<organism evidence="7 8">
    <name type="scientific">Acinetobacter gerneri</name>
    <dbReference type="NCBI Taxonomy" id="202952"/>
    <lineage>
        <taxon>Bacteria</taxon>
        <taxon>Pseudomonadati</taxon>
        <taxon>Pseudomonadota</taxon>
        <taxon>Gammaproteobacteria</taxon>
        <taxon>Moraxellales</taxon>
        <taxon>Moraxellaceae</taxon>
        <taxon>Acinetobacter</taxon>
    </lineage>
</organism>
<evidence type="ECO:0000259" key="6">
    <source>
        <dbReference type="PROSITE" id="PS51352"/>
    </source>
</evidence>
<dbReference type="SUPFAM" id="SSF52833">
    <property type="entry name" value="Thioredoxin-like"/>
    <property type="match status" value="1"/>
</dbReference>
<dbReference type="PANTHER" id="PTHR42852">
    <property type="entry name" value="THIOL:DISULFIDE INTERCHANGE PROTEIN DSBE"/>
    <property type="match status" value="1"/>
</dbReference>
<keyword evidence="5" id="KW-0472">Membrane</keyword>
<protein>
    <submittedName>
        <fullName evidence="7">TlpA disulfide reductase family protein</fullName>
    </submittedName>
</protein>
<dbReference type="PANTHER" id="PTHR42852:SF6">
    <property type="entry name" value="THIOL:DISULFIDE INTERCHANGE PROTEIN DSBE"/>
    <property type="match status" value="1"/>
</dbReference>
<keyword evidence="5" id="KW-0812">Transmembrane</keyword>
<feature type="transmembrane region" description="Helical" evidence="5">
    <location>
        <begin position="12"/>
        <end position="31"/>
    </location>
</feature>
<dbReference type="InterPro" id="IPR017937">
    <property type="entry name" value="Thioredoxin_CS"/>
</dbReference>
<dbReference type="GO" id="GO:0030313">
    <property type="term" value="C:cell envelope"/>
    <property type="evidence" value="ECO:0007669"/>
    <property type="project" value="UniProtKB-SubCell"/>
</dbReference>
<keyword evidence="4" id="KW-0676">Redox-active center</keyword>
<feature type="domain" description="Thioredoxin" evidence="6">
    <location>
        <begin position="138"/>
        <end position="275"/>
    </location>
</feature>
<dbReference type="GO" id="GO:0017004">
    <property type="term" value="P:cytochrome complex assembly"/>
    <property type="evidence" value="ECO:0007669"/>
    <property type="project" value="UniProtKB-KW"/>
</dbReference>
<dbReference type="Gene3D" id="3.40.30.10">
    <property type="entry name" value="Glutaredoxin"/>
    <property type="match status" value="1"/>
</dbReference>
<feature type="transmembrane region" description="Helical" evidence="5">
    <location>
        <begin position="90"/>
        <end position="106"/>
    </location>
</feature>
<dbReference type="InterPro" id="IPR013740">
    <property type="entry name" value="Redoxin"/>
</dbReference>
<dbReference type="PROSITE" id="PS00194">
    <property type="entry name" value="THIOREDOXIN_1"/>
    <property type="match status" value="1"/>
</dbReference>
<dbReference type="EMBL" id="JAVIDA010000020">
    <property type="protein sequence ID" value="MDQ9072448.1"/>
    <property type="molecule type" value="Genomic_DNA"/>
</dbReference>